<accession>A0ABR1X7Y4</accession>
<dbReference type="InterPro" id="IPR050345">
    <property type="entry name" value="Aliph_Amidase/BUP"/>
</dbReference>
<dbReference type="PANTHER" id="PTHR43674:SF12">
    <property type="entry name" value="NITRILASE C965.09-RELATED"/>
    <property type="match status" value="1"/>
</dbReference>
<sequence>MDAPRLITIAAAQMAGNQLTDTRTQILDRMLALMDQAAEAGVRLLAFPELALTTFFPTQHMTDPEQIAQYFEPASPADPYAVLSTPHAKPLVDKANELGIDFYLGFAERWTTGEDGEMATTTDYNTTIYYSVAAKKGIAKYRKVHLPGTIEPLEDPKAFQQLEKRYFTPGDLGFQAFRAPGLVEGALKADDVGPDTDPKSTVGKGDPILGMLICNDRRWPEAWRPYGLQGAELVIEGYNTTAWAPQYPGTPAEQQSLAEFHHRLSCQAGSYQNGLWGLHVAKCGDENGQGLIGGSMIVDPLGRVVAEARTADADELVMATIDLALCRRPRDRVFNFEKHRRLEHYGLAGRQVGLEEIPLLGRAV</sequence>
<dbReference type="PANTHER" id="PTHR43674">
    <property type="entry name" value="NITRILASE C965.09-RELATED"/>
    <property type="match status" value="1"/>
</dbReference>
<dbReference type="EMBL" id="JAQQWN010000003">
    <property type="protein sequence ID" value="KAK8091596.1"/>
    <property type="molecule type" value="Genomic_DNA"/>
</dbReference>
<dbReference type="RefSeq" id="XP_066673568.1">
    <property type="nucleotide sequence ID" value="XM_066806272.1"/>
</dbReference>
<dbReference type="SUPFAM" id="SSF56317">
    <property type="entry name" value="Carbon-nitrogen hydrolase"/>
    <property type="match status" value="1"/>
</dbReference>
<organism evidence="3 4">
    <name type="scientific">Apiospora hydei</name>
    <dbReference type="NCBI Taxonomy" id="1337664"/>
    <lineage>
        <taxon>Eukaryota</taxon>
        <taxon>Fungi</taxon>
        <taxon>Dikarya</taxon>
        <taxon>Ascomycota</taxon>
        <taxon>Pezizomycotina</taxon>
        <taxon>Sordariomycetes</taxon>
        <taxon>Xylariomycetidae</taxon>
        <taxon>Amphisphaeriales</taxon>
        <taxon>Apiosporaceae</taxon>
        <taxon>Apiospora</taxon>
    </lineage>
</organism>
<dbReference type="Gene3D" id="3.60.110.10">
    <property type="entry name" value="Carbon-nitrogen hydrolase"/>
    <property type="match status" value="1"/>
</dbReference>
<dbReference type="InterPro" id="IPR003010">
    <property type="entry name" value="C-N_Hydrolase"/>
</dbReference>
<feature type="domain" description="CN hydrolase" evidence="2">
    <location>
        <begin position="7"/>
        <end position="323"/>
    </location>
</feature>
<evidence type="ECO:0000313" key="3">
    <source>
        <dbReference type="EMBL" id="KAK8091596.1"/>
    </source>
</evidence>
<dbReference type="InterPro" id="IPR036526">
    <property type="entry name" value="C-N_Hydrolase_sf"/>
</dbReference>
<reference evidence="3 4" key="1">
    <citation type="submission" date="2023-01" db="EMBL/GenBank/DDBJ databases">
        <title>Analysis of 21 Apiospora genomes using comparative genomics revels a genus with tremendous synthesis potential of carbohydrate active enzymes and secondary metabolites.</title>
        <authorList>
            <person name="Sorensen T."/>
        </authorList>
    </citation>
    <scope>NUCLEOTIDE SEQUENCE [LARGE SCALE GENOMIC DNA]</scope>
    <source>
        <strain evidence="3 4">CBS 114990</strain>
    </source>
</reference>
<dbReference type="GeneID" id="92039332"/>
<evidence type="ECO:0000256" key="1">
    <source>
        <dbReference type="ARBA" id="ARBA00022801"/>
    </source>
</evidence>
<dbReference type="Pfam" id="PF00795">
    <property type="entry name" value="CN_hydrolase"/>
    <property type="match status" value="1"/>
</dbReference>
<keyword evidence="1" id="KW-0378">Hydrolase</keyword>
<evidence type="ECO:0000259" key="2">
    <source>
        <dbReference type="PROSITE" id="PS50263"/>
    </source>
</evidence>
<dbReference type="PROSITE" id="PS50263">
    <property type="entry name" value="CN_HYDROLASE"/>
    <property type="match status" value="1"/>
</dbReference>
<protein>
    <recommendedName>
        <fullName evidence="2">CN hydrolase domain-containing protein</fullName>
    </recommendedName>
</protein>
<dbReference type="Proteomes" id="UP001433268">
    <property type="component" value="Unassembled WGS sequence"/>
</dbReference>
<keyword evidence="4" id="KW-1185">Reference proteome</keyword>
<comment type="caution">
    <text evidence="3">The sequence shown here is derived from an EMBL/GenBank/DDBJ whole genome shotgun (WGS) entry which is preliminary data.</text>
</comment>
<proteinExistence type="predicted"/>
<name>A0ABR1X7Y4_9PEZI</name>
<evidence type="ECO:0000313" key="4">
    <source>
        <dbReference type="Proteomes" id="UP001433268"/>
    </source>
</evidence>
<gene>
    <name evidence="3" type="ORF">PG997_001957</name>
</gene>